<dbReference type="PANTHER" id="PTHR42928">
    <property type="entry name" value="TRICARBOXYLATE-BINDING PROTEIN"/>
    <property type="match status" value="1"/>
</dbReference>
<dbReference type="Gene3D" id="3.40.190.150">
    <property type="entry name" value="Bordetella uptake gene, domain 1"/>
    <property type="match status" value="1"/>
</dbReference>
<sequence length="321" mass="33689">MRFMNILKAVAAAALCAPFIAQAAWPDKPIRLVVPYPPGGMTDVFARPLGQKMSELLGVPVVIQNRAGAGGTVGSAAVAREAPDGYTLILGTFGTHAVNDALFKELPYNSLKDFTPVCTVAAVPSVLSVNASSSIQSLAQLLGTARANPGELTHASTGIGASPQLLIELLKQEAKVDIRDIQYNGGGPAMMALLGNQVSMIFDTIGTSMTQIKANAIRPLAISSKSRSPLLPDVPAVAETLPGFEVVPWFAIWAPAGTPPDVVQKLNDAINTALKAPDVGQKFSGIGAEVMGGSVADFAAFHRAEYDRWAQFIRDTGIKLE</sequence>
<protein>
    <submittedName>
        <fullName evidence="3">Tripartite-type tricarboxylate transporter receptor subunit TctC</fullName>
    </submittedName>
</protein>
<dbReference type="Proteomes" id="UP000294692">
    <property type="component" value="Unassembled WGS sequence"/>
</dbReference>
<dbReference type="OrthoDB" id="8678477at2"/>
<accession>A0A4R3UZ33</accession>
<keyword evidence="2" id="KW-0732">Signal</keyword>
<dbReference type="InterPro" id="IPR042100">
    <property type="entry name" value="Bug_dom1"/>
</dbReference>
<evidence type="ECO:0000313" key="4">
    <source>
        <dbReference type="Proteomes" id="UP000294692"/>
    </source>
</evidence>
<dbReference type="EMBL" id="SMBX01000007">
    <property type="protein sequence ID" value="TCU96077.1"/>
    <property type="molecule type" value="Genomic_DNA"/>
</dbReference>
<dbReference type="SUPFAM" id="SSF53850">
    <property type="entry name" value="Periplasmic binding protein-like II"/>
    <property type="match status" value="1"/>
</dbReference>
<dbReference type="CDD" id="cd13578">
    <property type="entry name" value="PBP2_Bug27"/>
    <property type="match status" value="1"/>
</dbReference>
<feature type="chain" id="PRO_5020777340" evidence="2">
    <location>
        <begin position="24"/>
        <end position="321"/>
    </location>
</feature>
<dbReference type="InterPro" id="IPR005064">
    <property type="entry name" value="BUG"/>
</dbReference>
<comment type="similarity">
    <text evidence="1">Belongs to the UPF0065 (bug) family.</text>
</comment>
<dbReference type="PANTHER" id="PTHR42928:SF5">
    <property type="entry name" value="BLR1237 PROTEIN"/>
    <property type="match status" value="1"/>
</dbReference>
<proteinExistence type="inferred from homology"/>
<dbReference type="AlphaFoldDB" id="A0A4R3UZ33"/>
<gene>
    <name evidence="3" type="ORF">EV686_107135</name>
</gene>
<dbReference type="Pfam" id="PF03401">
    <property type="entry name" value="TctC"/>
    <property type="match status" value="1"/>
</dbReference>
<evidence type="ECO:0000313" key="3">
    <source>
        <dbReference type="EMBL" id="TCU96077.1"/>
    </source>
</evidence>
<dbReference type="RefSeq" id="WP_132477557.1">
    <property type="nucleotide sequence ID" value="NZ_JBHRVM010000001.1"/>
</dbReference>
<dbReference type="PIRSF" id="PIRSF017082">
    <property type="entry name" value="YflP"/>
    <property type="match status" value="1"/>
</dbReference>
<keyword evidence="3" id="KW-0675">Receptor</keyword>
<evidence type="ECO:0000256" key="2">
    <source>
        <dbReference type="SAM" id="SignalP"/>
    </source>
</evidence>
<keyword evidence="4" id="KW-1185">Reference proteome</keyword>
<evidence type="ECO:0000256" key="1">
    <source>
        <dbReference type="ARBA" id="ARBA00006987"/>
    </source>
</evidence>
<reference evidence="3 4" key="1">
    <citation type="submission" date="2019-03" db="EMBL/GenBank/DDBJ databases">
        <title>Genomic Encyclopedia of Type Strains, Phase IV (KMG-IV): sequencing the most valuable type-strain genomes for metagenomic binning, comparative biology and taxonomic classification.</title>
        <authorList>
            <person name="Goeker M."/>
        </authorList>
    </citation>
    <scope>NUCLEOTIDE SEQUENCE [LARGE SCALE GENOMIC DNA]</scope>
    <source>
        <strain evidence="3 4">DSM 100048</strain>
    </source>
</reference>
<organism evidence="3 4">
    <name type="scientific">Paracandidimonas soli</name>
    <dbReference type="NCBI Taxonomy" id="1917182"/>
    <lineage>
        <taxon>Bacteria</taxon>
        <taxon>Pseudomonadati</taxon>
        <taxon>Pseudomonadota</taxon>
        <taxon>Betaproteobacteria</taxon>
        <taxon>Burkholderiales</taxon>
        <taxon>Alcaligenaceae</taxon>
        <taxon>Paracandidimonas</taxon>
    </lineage>
</organism>
<name>A0A4R3UZ33_9BURK</name>
<dbReference type="Gene3D" id="3.40.190.10">
    <property type="entry name" value="Periplasmic binding protein-like II"/>
    <property type="match status" value="1"/>
</dbReference>
<comment type="caution">
    <text evidence="3">The sequence shown here is derived from an EMBL/GenBank/DDBJ whole genome shotgun (WGS) entry which is preliminary data.</text>
</comment>
<feature type="signal peptide" evidence="2">
    <location>
        <begin position="1"/>
        <end position="23"/>
    </location>
</feature>